<dbReference type="EMBL" id="BLAL01000087">
    <property type="protein sequence ID" value="GES84913.1"/>
    <property type="molecule type" value="Genomic_DNA"/>
</dbReference>
<feature type="chain" id="PRO_5034287158" description="MD-2-related lipid-recognition domain-containing protein" evidence="1">
    <location>
        <begin position="21"/>
        <end position="166"/>
    </location>
</feature>
<dbReference type="OrthoDB" id="2392981at2759"/>
<evidence type="ECO:0008006" key="4">
    <source>
        <dbReference type="Google" id="ProtNLM"/>
    </source>
</evidence>
<evidence type="ECO:0000256" key="1">
    <source>
        <dbReference type="SAM" id="SignalP"/>
    </source>
</evidence>
<reference evidence="2" key="1">
    <citation type="submission" date="2019-10" db="EMBL/GenBank/DDBJ databases">
        <title>Conservation and host-specific expression of non-tandemly repeated heterogenous ribosome RNA gene in arbuscular mycorrhizal fungi.</title>
        <authorList>
            <person name="Maeda T."/>
            <person name="Kobayashi Y."/>
            <person name="Nakagawa T."/>
            <person name="Ezawa T."/>
            <person name="Yamaguchi K."/>
            <person name="Bino T."/>
            <person name="Nishimoto Y."/>
            <person name="Shigenobu S."/>
            <person name="Kawaguchi M."/>
        </authorList>
    </citation>
    <scope>NUCLEOTIDE SEQUENCE</scope>
    <source>
        <strain evidence="2">HR1</strain>
    </source>
</reference>
<feature type="signal peptide" evidence="1">
    <location>
        <begin position="1"/>
        <end position="20"/>
    </location>
</feature>
<name>A0A8H3LG48_9GLOM</name>
<dbReference type="AlphaFoldDB" id="A0A8H3LG48"/>
<evidence type="ECO:0000313" key="3">
    <source>
        <dbReference type="Proteomes" id="UP000615446"/>
    </source>
</evidence>
<organism evidence="2 3">
    <name type="scientific">Rhizophagus clarus</name>
    <dbReference type="NCBI Taxonomy" id="94130"/>
    <lineage>
        <taxon>Eukaryota</taxon>
        <taxon>Fungi</taxon>
        <taxon>Fungi incertae sedis</taxon>
        <taxon>Mucoromycota</taxon>
        <taxon>Glomeromycotina</taxon>
        <taxon>Glomeromycetes</taxon>
        <taxon>Glomerales</taxon>
        <taxon>Glomeraceae</taxon>
        <taxon>Rhizophagus</taxon>
    </lineage>
</organism>
<accession>A0A8H3LG48</accession>
<comment type="caution">
    <text evidence="2">The sequence shown here is derived from an EMBL/GenBank/DDBJ whole genome shotgun (WGS) entry which is preliminary data.</text>
</comment>
<evidence type="ECO:0000313" key="2">
    <source>
        <dbReference type="EMBL" id="GES84913.1"/>
    </source>
</evidence>
<keyword evidence="1" id="KW-0732">Signal</keyword>
<gene>
    <name evidence="2" type="ORF">RCL2_001199900</name>
</gene>
<sequence length="166" mass="17824">MIRHFIFVFVLLAAFSMINAVPHQFRKRTTTFNPCPVEGVDPLTVSISPDPPVSGKTETYTVSGTLTKGDITADKTIVGIAYADTAKNPIGDPYTKIFTQSFKSGTPFTITADDVTTPQLPDSYFIGVVVGDPTDDPKNPLDVYGCAFAVVEITSSGSNKKNVTLL</sequence>
<proteinExistence type="predicted"/>
<dbReference type="Proteomes" id="UP000615446">
    <property type="component" value="Unassembled WGS sequence"/>
</dbReference>
<protein>
    <recommendedName>
        <fullName evidence="4">MD-2-related lipid-recognition domain-containing protein</fullName>
    </recommendedName>
</protein>